<dbReference type="EMBL" id="PCXM01000031">
    <property type="protein sequence ID" value="PIR40049.1"/>
    <property type="molecule type" value="Genomic_DNA"/>
</dbReference>
<gene>
    <name evidence="1" type="ORF">COV33_01750</name>
</gene>
<protein>
    <submittedName>
        <fullName evidence="1">Uncharacterized protein</fullName>
    </submittedName>
</protein>
<sequence length="131" mass="15470">MGYYLFIDYLKNKCNIKFRRCTVLRLEVIESNETGIRLRVSGNPNDELDQFHLFQLMTLKFGEAVQVEMVCPEDKKPVYENVQSGNISGIVLVFPMKTLKFPIPLTDKERVELAKYEEKKKLSFWKLFIER</sequence>
<proteinExistence type="predicted"/>
<dbReference type="AlphaFoldDB" id="A0A2H0R0L0"/>
<name>A0A2H0R0L0_9BACT</name>
<reference evidence="1 2" key="1">
    <citation type="submission" date="2017-09" db="EMBL/GenBank/DDBJ databases">
        <title>Depth-based differentiation of microbial function through sediment-hosted aquifers and enrichment of novel symbionts in the deep terrestrial subsurface.</title>
        <authorList>
            <person name="Probst A.J."/>
            <person name="Ladd B."/>
            <person name="Jarett J.K."/>
            <person name="Geller-Mcgrath D.E."/>
            <person name="Sieber C.M."/>
            <person name="Emerson J.B."/>
            <person name="Anantharaman K."/>
            <person name="Thomas B.C."/>
            <person name="Malmstrom R."/>
            <person name="Stieglmeier M."/>
            <person name="Klingl A."/>
            <person name="Woyke T."/>
            <person name="Ryan C.M."/>
            <person name="Banfield J.F."/>
        </authorList>
    </citation>
    <scope>NUCLEOTIDE SEQUENCE [LARGE SCALE GENOMIC DNA]</scope>
    <source>
        <strain evidence="1">CG10_big_fil_rev_8_21_14_0_10_34_34</strain>
    </source>
</reference>
<accession>A0A2H0R0L0</accession>
<dbReference type="Proteomes" id="UP000230828">
    <property type="component" value="Unassembled WGS sequence"/>
</dbReference>
<comment type="caution">
    <text evidence="1">The sequence shown here is derived from an EMBL/GenBank/DDBJ whole genome shotgun (WGS) entry which is preliminary data.</text>
</comment>
<evidence type="ECO:0000313" key="2">
    <source>
        <dbReference type="Proteomes" id="UP000230828"/>
    </source>
</evidence>
<organism evidence="1 2">
    <name type="scientific">Candidatus Zambryskibacteria bacterium CG10_big_fil_rev_8_21_14_0_10_34_34</name>
    <dbReference type="NCBI Taxonomy" id="1975114"/>
    <lineage>
        <taxon>Bacteria</taxon>
        <taxon>Candidatus Zambryskiibacteriota</taxon>
    </lineage>
</organism>
<evidence type="ECO:0000313" key="1">
    <source>
        <dbReference type="EMBL" id="PIR40049.1"/>
    </source>
</evidence>